<dbReference type="SMART" id="SM00387">
    <property type="entry name" value="HATPase_c"/>
    <property type="match status" value="1"/>
</dbReference>
<keyword evidence="16" id="KW-1185">Reference proteome</keyword>
<dbReference type="Pfam" id="PF00512">
    <property type="entry name" value="HisKA"/>
    <property type="match status" value="1"/>
</dbReference>
<dbReference type="CDD" id="cd06225">
    <property type="entry name" value="HAMP"/>
    <property type="match status" value="1"/>
</dbReference>
<gene>
    <name evidence="15" type="ORF">Y900_024830</name>
</gene>
<sequence length="488" mass="51186">MTQTSTATPSLRRRLVLAVLGLLAVLVTLLGVSVDVVMGVQARRDLHDRLMATAARADSLDRAGVAPDQLVAQTQGGGIRARLITPDGHSYGDASLPSNGQGVLTPPPPPSPAGGGPPGPPGGGPPPKPPLPPPPEQATATAITHPLPDRSLLVLVADTTATTVVLGQLRMIIIVSALLVLLIASAAATVLIRSAMRPLDRLTAVAGAITAGDRGRRLHPDRPNTELGRAATAFDNMLDALEQSEHRARQSATDAADAEKATRQFLADAAHELRTPIAGIQAGAERIMTTASQTAGAQSDQQRHRAQLVLTETRRAGRLVADMLDLSRIDNGLHIDWQACDLAIIADQERDRAEMFSPSITIIRTGPATLPILTDPQRVAQILANLTENARRYTPDGGTVTIDLSRTASRAEIIVSDTGPGVAAAEHERIFERLVRLDAARSRDHGGAGLGLPIARGLARALGGNLTCVPRGTGAHFLLSLPLSRPTN</sequence>
<dbReference type="CDD" id="cd00082">
    <property type="entry name" value="HisKA"/>
    <property type="match status" value="1"/>
</dbReference>
<feature type="compositionally biased region" description="Pro residues" evidence="11">
    <location>
        <begin position="105"/>
        <end position="136"/>
    </location>
</feature>
<evidence type="ECO:0000256" key="3">
    <source>
        <dbReference type="ARBA" id="ARBA00012438"/>
    </source>
</evidence>
<keyword evidence="7" id="KW-0418">Kinase</keyword>
<name>A0A064CNX5_9MYCO</name>
<dbReference type="EC" id="2.7.13.3" evidence="3"/>
<evidence type="ECO:0000259" key="14">
    <source>
        <dbReference type="PROSITE" id="PS50885"/>
    </source>
</evidence>
<comment type="catalytic activity">
    <reaction evidence="1">
        <text>ATP + protein L-histidine = ADP + protein N-phospho-L-histidine.</text>
        <dbReference type="EC" id="2.7.13.3"/>
    </reaction>
</comment>
<keyword evidence="9" id="KW-0902">Two-component regulatory system</keyword>
<dbReference type="SUPFAM" id="SSF158472">
    <property type="entry name" value="HAMP domain-like"/>
    <property type="match status" value="1"/>
</dbReference>
<dbReference type="Proteomes" id="UP000022835">
    <property type="component" value="Unassembled WGS sequence"/>
</dbReference>
<dbReference type="CDD" id="cd00075">
    <property type="entry name" value="HATPase"/>
    <property type="match status" value="1"/>
</dbReference>
<evidence type="ECO:0000256" key="12">
    <source>
        <dbReference type="SAM" id="Phobius"/>
    </source>
</evidence>
<keyword evidence="10 12" id="KW-0472">Membrane</keyword>
<dbReference type="Gene3D" id="1.10.287.130">
    <property type="match status" value="1"/>
</dbReference>
<evidence type="ECO:0000256" key="8">
    <source>
        <dbReference type="ARBA" id="ARBA00022989"/>
    </source>
</evidence>
<evidence type="ECO:0000256" key="9">
    <source>
        <dbReference type="ARBA" id="ARBA00023012"/>
    </source>
</evidence>
<proteinExistence type="predicted"/>
<dbReference type="PANTHER" id="PTHR45436">
    <property type="entry name" value="SENSOR HISTIDINE KINASE YKOH"/>
    <property type="match status" value="1"/>
</dbReference>
<dbReference type="GO" id="GO:0005886">
    <property type="term" value="C:plasma membrane"/>
    <property type="evidence" value="ECO:0007669"/>
    <property type="project" value="UniProtKB-SubCell"/>
</dbReference>
<protein>
    <recommendedName>
        <fullName evidence="3">histidine kinase</fullName>
        <ecNumber evidence="3">2.7.13.3</ecNumber>
    </recommendedName>
</protein>
<dbReference type="PROSITE" id="PS50885">
    <property type="entry name" value="HAMP"/>
    <property type="match status" value="1"/>
</dbReference>
<dbReference type="SMART" id="SM00304">
    <property type="entry name" value="HAMP"/>
    <property type="match status" value="1"/>
</dbReference>
<keyword evidence="4" id="KW-0597">Phosphoprotein</keyword>
<keyword evidence="6 12" id="KW-0812">Transmembrane</keyword>
<dbReference type="Gene3D" id="6.10.340.10">
    <property type="match status" value="1"/>
</dbReference>
<dbReference type="InterPro" id="IPR003661">
    <property type="entry name" value="HisK_dim/P_dom"/>
</dbReference>
<dbReference type="InterPro" id="IPR036097">
    <property type="entry name" value="HisK_dim/P_sf"/>
</dbReference>
<dbReference type="STRING" id="1440774.Y900_024830"/>
<comment type="caution">
    <text evidence="15">The sequence shown here is derived from an EMBL/GenBank/DDBJ whole genome shotgun (WGS) entry which is preliminary data.</text>
</comment>
<organism evidence="15 16">
    <name type="scientific">Mycolicibacterium aromaticivorans JS19b1 = JCM 16368</name>
    <dbReference type="NCBI Taxonomy" id="1440774"/>
    <lineage>
        <taxon>Bacteria</taxon>
        <taxon>Bacillati</taxon>
        <taxon>Actinomycetota</taxon>
        <taxon>Actinomycetes</taxon>
        <taxon>Mycobacteriales</taxon>
        <taxon>Mycobacteriaceae</taxon>
        <taxon>Mycolicibacterium</taxon>
    </lineage>
</organism>
<dbReference type="InterPro" id="IPR005467">
    <property type="entry name" value="His_kinase_dom"/>
</dbReference>
<dbReference type="PANTHER" id="PTHR45436:SF5">
    <property type="entry name" value="SENSOR HISTIDINE KINASE TRCS"/>
    <property type="match status" value="1"/>
</dbReference>
<evidence type="ECO:0000256" key="10">
    <source>
        <dbReference type="ARBA" id="ARBA00023136"/>
    </source>
</evidence>
<keyword evidence="8 12" id="KW-1133">Transmembrane helix</keyword>
<evidence type="ECO:0000313" key="15">
    <source>
        <dbReference type="EMBL" id="KDF02066.1"/>
    </source>
</evidence>
<keyword evidence="5" id="KW-0808">Transferase</keyword>
<dbReference type="InterPro" id="IPR003660">
    <property type="entry name" value="HAMP_dom"/>
</dbReference>
<evidence type="ECO:0000259" key="13">
    <source>
        <dbReference type="PROSITE" id="PS50109"/>
    </source>
</evidence>
<dbReference type="Pfam" id="PF00672">
    <property type="entry name" value="HAMP"/>
    <property type="match status" value="1"/>
</dbReference>
<evidence type="ECO:0000256" key="2">
    <source>
        <dbReference type="ARBA" id="ARBA00004236"/>
    </source>
</evidence>
<dbReference type="InterPro" id="IPR003594">
    <property type="entry name" value="HATPase_dom"/>
</dbReference>
<dbReference type="InterPro" id="IPR050428">
    <property type="entry name" value="TCS_sensor_his_kinase"/>
</dbReference>
<dbReference type="EMBL" id="JALN02000001">
    <property type="protein sequence ID" value="KDF02066.1"/>
    <property type="molecule type" value="Genomic_DNA"/>
</dbReference>
<evidence type="ECO:0000256" key="6">
    <source>
        <dbReference type="ARBA" id="ARBA00022692"/>
    </source>
</evidence>
<dbReference type="SMART" id="SM00388">
    <property type="entry name" value="HisKA"/>
    <property type="match status" value="1"/>
</dbReference>
<accession>A0A064CNX5</accession>
<evidence type="ECO:0000256" key="4">
    <source>
        <dbReference type="ARBA" id="ARBA00022553"/>
    </source>
</evidence>
<reference evidence="15" key="1">
    <citation type="submission" date="2014-05" db="EMBL/GenBank/DDBJ databases">
        <title>Genome sequence of Mycobacterium aromaticivorans strain JS19b1T (= DSM 45407T).</title>
        <authorList>
            <person name="Kwak Y."/>
            <person name="Park G.-S."/>
            <person name="Li Q.X."/>
            <person name="Lee S.-E."/>
            <person name="Shin J.-H."/>
        </authorList>
    </citation>
    <scope>NUCLEOTIDE SEQUENCE [LARGE SCALE GENOMIC DNA]</scope>
    <source>
        <strain evidence="15">JS19b1</strain>
    </source>
</reference>
<dbReference type="Pfam" id="PF02518">
    <property type="entry name" value="HATPase_c"/>
    <property type="match status" value="1"/>
</dbReference>
<dbReference type="OrthoDB" id="9757990at2"/>
<feature type="transmembrane region" description="Helical" evidence="12">
    <location>
        <begin position="171"/>
        <end position="192"/>
    </location>
</feature>
<evidence type="ECO:0000256" key="11">
    <source>
        <dbReference type="SAM" id="MobiDB-lite"/>
    </source>
</evidence>
<comment type="subcellular location">
    <subcellularLocation>
        <location evidence="2">Cell membrane</location>
    </subcellularLocation>
</comment>
<dbReference type="InterPro" id="IPR036890">
    <property type="entry name" value="HATPase_C_sf"/>
</dbReference>
<dbReference type="SUPFAM" id="SSF47384">
    <property type="entry name" value="Homodimeric domain of signal transducing histidine kinase"/>
    <property type="match status" value="1"/>
</dbReference>
<dbReference type="SUPFAM" id="SSF55874">
    <property type="entry name" value="ATPase domain of HSP90 chaperone/DNA topoisomerase II/histidine kinase"/>
    <property type="match status" value="1"/>
</dbReference>
<feature type="domain" description="HAMP" evidence="14">
    <location>
        <begin position="193"/>
        <end position="246"/>
    </location>
</feature>
<evidence type="ECO:0000256" key="1">
    <source>
        <dbReference type="ARBA" id="ARBA00000085"/>
    </source>
</evidence>
<evidence type="ECO:0000313" key="16">
    <source>
        <dbReference type="Proteomes" id="UP000022835"/>
    </source>
</evidence>
<dbReference type="eggNOG" id="COG2205">
    <property type="taxonomic scope" value="Bacteria"/>
</dbReference>
<dbReference type="GO" id="GO:0000155">
    <property type="term" value="F:phosphorelay sensor kinase activity"/>
    <property type="evidence" value="ECO:0007669"/>
    <property type="project" value="InterPro"/>
</dbReference>
<feature type="domain" description="Histidine kinase" evidence="13">
    <location>
        <begin position="268"/>
        <end position="485"/>
    </location>
</feature>
<feature type="region of interest" description="Disordered" evidence="11">
    <location>
        <begin position="82"/>
        <end position="141"/>
    </location>
</feature>
<dbReference type="RefSeq" id="WP_036344905.1">
    <property type="nucleotide sequence ID" value="NZ_JALN02000001.1"/>
</dbReference>
<dbReference type="PRINTS" id="PR00344">
    <property type="entry name" value="BCTRLSENSOR"/>
</dbReference>
<evidence type="ECO:0000256" key="7">
    <source>
        <dbReference type="ARBA" id="ARBA00022777"/>
    </source>
</evidence>
<dbReference type="PROSITE" id="PS50109">
    <property type="entry name" value="HIS_KIN"/>
    <property type="match status" value="1"/>
</dbReference>
<dbReference type="InterPro" id="IPR004358">
    <property type="entry name" value="Sig_transdc_His_kin-like_C"/>
</dbReference>
<dbReference type="AlphaFoldDB" id="A0A064CNX5"/>
<dbReference type="Gene3D" id="3.30.565.10">
    <property type="entry name" value="Histidine kinase-like ATPase, C-terminal domain"/>
    <property type="match status" value="1"/>
</dbReference>
<evidence type="ECO:0000256" key="5">
    <source>
        <dbReference type="ARBA" id="ARBA00022679"/>
    </source>
</evidence>